<evidence type="ECO:0000313" key="3">
    <source>
        <dbReference type="Proteomes" id="UP000184063"/>
    </source>
</evidence>
<feature type="chain" id="PRO_5012928572" evidence="1">
    <location>
        <begin position="20"/>
        <end position="152"/>
    </location>
</feature>
<feature type="signal peptide" evidence="1">
    <location>
        <begin position="1"/>
        <end position="19"/>
    </location>
</feature>
<organism evidence="2 3">
    <name type="scientific">Aspergillus luchuensis (strain CBS 106.47)</name>
    <dbReference type="NCBI Taxonomy" id="1137211"/>
    <lineage>
        <taxon>Eukaryota</taxon>
        <taxon>Fungi</taxon>
        <taxon>Dikarya</taxon>
        <taxon>Ascomycota</taxon>
        <taxon>Pezizomycotina</taxon>
        <taxon>Eurotiomycetes</taxon>
        <taxon>Eurotiomycetidae</taxon>
        <taxon>Eurotiales</taxon>
        <taxon>Aspergillaceae</taxon>
        <taxon>Aspergillus</taxon>
        <taxon>Aspergillus subgen. Circumdati</taxon>
    </lineage>
</organism>
<dbReference type="VEuPathDB" id="FungiDB:ASPFODRAFT_29343"/>
<evidence type="ECO:0000313" key="2">
    <source>
        <dbReference type="EMBL" id="OJZ90913.1"/>
    </source>
</evidence>
<protein>
    <submittedName>
        <fullName evidence="2">Uncharacterized protein</fullName>
    </submittedName>
</protein>
<gene>
    <name evidence="2" type="ORF">ASPFODRAFT_29343</name>
</gene>
<proteinExistence type="predicted"/>
<name>A0A1M3TVY4_ASPLC</name>
<dbReference type="EMBL" id="KV878237">
    <property type="protein sequence ID" value="OJZ90913.1"/>
    <property type="molecule type" value="Genomic_DNA"/>
</dbReference>
<accession>A0A1M3TVY4</accession>
<keyword evidence="1" id="KW-0732">Signal</keyword>
<dbReference type="Proteomes" id="UP000184063">
    <property type="component" value="Unassembled WGS sequence"/>
</dbReference>
<sequence>MVRQSPWWTIRLITPTAFSIPVTGVAPFSYQAKSDLLPNLLGEISAYWWSSTSWTAVYGRRWGPQNGGDDIPVKEFFKWHDDDNPKCSCGPQSATVSVSLPSDARQKGSQTGLRRACPVARVGMGLRILGSDRRRLVCARLYHVSEEATFPR</sequence>
<reference evidence="3" key="1">
    <citation type="journal article" date="2017" name="Genome Biol.">
        <title>Comparative genomics reveals high biological diversity and specific adaptations in the industrially and medically important fungal genus Aspergillus.</title>
        <authorList>
            <person name="de Vries R.P."/>
            <person name="Riley R."/>
            <person name="Wiebenga A."/>
            <person name="Aguilar-Osorio G."/>
            <person name="Amillis S."/>
            <person name="Uchima C.A."/>
            <person name="Anderluh G."/>
            <person name="Asadollahi M."/>
            <person name="Askin M."/>
            <person name="Barry K."/>
            <person name="Battaglia E."/>
            <person name="Bayram O."/>
            <person name="Benocci T."/>
            <person name="Braus-Stromeyer S.A."/>
            <person name="Caldana C."/>
            <person name="Canovas D."/>
            <person name="Cerqueira G.C."/>
            <person name="Chen F."/>
            <person name="Chen W."/>
            <person name="Choi C."/>
            <person name="Clum A."/>
            <person name="Dos Santos R.A."/>
            <person name="Damasio A.R."/>
            <person name="Diallinas G."/>
            <person name="Emri T."/>
            <person name="Fekete E."/>
            <person name="Flipphi M."/>
            <person name="Freyberg S."/>
            <person name="Gallo A."/>
            <person name="Gournas C."/>
            <person name="Habgood R."/>
            <person name="Hainaut M."/>
            <person name="Harispe M.L."/>
            <person name="Henrissat B."/>
            <person name="Hilden K.S."/>
            <person name="Hope R."/>
            <person name="Hossain A."/>
            <person name="Karabika E."/>
            <person name="Karaffa L."/>
            <person name="Karanyi Z."/>
            <person name="Krasevec N."/>
            <person name="Kuo A."/>
            <person name="Kusch H."/>
            <person name="LaButti K."/>
            <person name="Lagendijk E.L."/>
            <person name="Lapidus A."/>
            <person name="Levasseur A."/>
            <person name="Lindquist E."/>
            <person name="Lipzen A."/>
            <person name="Logrieco A.F."/>
            <person name="MacCabe A."/>
            <person name="Maekelae M.R."/>
            <person name="Malavazi I."/>
            <person name="Melin P."/>
            <person name="Meyer V."/>
            <person name="Mielnichuk N."/>
            <person name="Miskei M."/>
            <person name="Molnar A.P."/>
            <person name="Mule G."/>
            <person name="Ngan C.Y."/>
            <person name="Orejas M."/>
            <person name="Orosz E."/>
            <person name="Ouedraogo J.P."/>
            <person name="Overkamp K.M."/>
            <person name="Park H.-S."/>
            <person name="Perrone G."/>
            <person name="Piumi F."/>
            <person name="Punt P.J."/>
            <person name="Ram A.F."/>
            <person name="Ramon A."/>
            <person name="Rauscher S."/>
            <person name="Record E."/>
            <person name="Riano-Pachon D.M."/>
            <person name="Robert V."/>
            <person name="Roehrig J."/>
            <person name="Ruller R."/>
            <person name="Salamov A."/>
            <person name="Salih N.S."/>
            <person name="Samson R.A."/>
            <person name="Sandor E."/>
            <person name="Sanguinetti M."/>
            <person name="Schuetze T."/>
            <person name="Sepcic K."/>
            <person name="Shelest E."/>
            <person name="Sherlock G."/>
            <person name="Sophianopoulou V."/>
            <person name="Squina F.M."/>
            <person name="Sun H."/>
            <person name="Susca A."/>
            <person name="Todd R.B."/>
            <person name="Tsang A."/>
            <person name="Unkles S.E."/>
            <person name="van de Wiele N."/>
            <person name="van Rossen-Uffink D."/>
            <person name="Oliveira J.V."/>
            <person name="Vesth T.C."/>
            <person name="Visser J."/>
            <person name="Yu J.-H."/>
            <person name="Zhou M."/>
            <person name="Andersen M.R."/>
            <person name="Archer D.B."/>
            <person name="Baker S.E."/>
            <person name="Benoit I."/>
            <person name="Brakhage A.A."/>
            <person name="Braus G.H."/>
            <person name="Fischer R."/>
            <person name="Frisvad J.C."/>
            <person name="Goldman G.H."/>
            <person name="Houbraken J."/>
            <person name="Oakley B."/>
            <person name="Pocsi I."/>
            <person name="Scazzocchio C."/>
            <person name="Seiboth B."/>
            <person name="vanKuyk P.A."/>
            <person name="Wortman J."/>
            <person name="Dyer P.S."/>
            <person name="Grigoriev I.V."/>
        </authorList>
    </citation>
    <scope>NUCLEOTIDE SEQUENCE [LARGE SCALE GENOMIC DNA]</scope>
    <source>
        <strain evidence="3">CBS 106.47</strain>
    </source>
</reference>
<dbReference type="AlphaFoldDB" id="A0A1M3TVY4"/>
<evidence type="ECO:0000256" key="1">
    <source>
        <dbReference type="SAM" id="SignalP"/>
    </source>
</evidence>